<dbReference type="SUPFAM" id="SSF117281">
    <property type="entry name" value="Kelch motif"/>
    <property type="match status" value="1"/>
</dbReference>
<dbReference type="Pfam" id="PF00646">
    <property type="entry name" value="F-box"/>
    <property type="match status" value="1"/>
</dbReference>
<organism evidence="4">
    <name type="scientific">Araucaria cunninghamii</name>
    <name type="common">Hoop pine</name>
    <name type="synonym">Moreton Bay pine</name>
    <dbReference type="NCBI Taxonomy" id="56994"/>
    <lineage>
        <taxon>Eukaryota</taxon>
        <taxon>Viridiplantae</taxon>
        <taxon>Streptophyta</taxon>
        <taxon>Embryophyta</taxon>
        <taxon>Tracheophyta</taxon>
        <taxon>Spermatophyta</taxon>
        <taxon>Pinopsida</taxon>
        <taxon>Pinidae</taxon>
        <taxon>Conifers II</taxon>
        <taxon>Araucariales</taxon>
        <taxon>Araucariaceae</taxon>
        <taxon>Araucaria</taxon>
    </lineage>
</organism>
<dbReference type="EMBL" id="GCKF01044713">
    <property type="protein sequence ID" value="JAG94064.1"/>
    <property type="molecule type" value="Transcribed_RNA"/>
</dbReference>
<dbReference type="PANTHER" id="PTHR46344">
    <property type="entry name" value="OS02G0202900 PROTEIN"/>
    <property type="match status" value="1"/>
</dbReference>
<dbReference type="InterPro" id="IPR015915">
    <property type="entry name" value="Kelch-typ_b-propeller"/>
</dbReference>
<protein>
    <recommendedName>
        <fullName evidence="3">F-box domain-containing protein</fullName>
    </recommendedName>
</protein>
<dbReference type="SMART" id="SM00256">
    <property type="entry name" value="FBOX"/>
    <property type="match status" value="1"/>
</dbReference>
<evidence type="ECO:0000256" key="1">
    <source>
        <dbReference type="ARBA" id="ARBA00022441"/>
    </source>
</evidence>
<dbReference type="InterPro" id="IPR036047">
    <property type="entry name" value="F-box-like_dom_sf"/>
</dbReference>
<reference evidence="4" key="1">
    <citation type="submission" date="2015-03" db="EMBL/GenBank/DDBJ databases">
        <title>A transcriptome of Araucaria cunninghamii, an australian fine timber species.</title>
        <authorList>
            <person name="Jing Yi C.J.Y."/>
            <person name="Yin San L.Y.S."/>
            <person name="Abdul Karim S.S."/>
            <person name="Wan Azmi N.N."/>
            <person name="Hercus R.R."/>
            <person name="Croft L.L."/>
        </authorList>
    </citation>
    <scope>NUCLEOTIDE SEQUENCE</scope>
    <source>
        <strain evidence="4">MI0301</strain>
        <tissue evidence="4">Leaf</tissue>
    </source>
</reference>
<evidence type="ECO:0000256" key="2">
    <source>
        <dbReference type="ARBA" id="ARBA00022737"/>
    </source>
</evidence>
<dbReference type="Pfam" id="PF01344">
    <property type="entry name" value="Kelch_1"/>
    <property type="match status" value="1"/>
</dbReference>
<feature type="domain" description="F-box" evidence="3">
    <location>
        <begin position="15"/>
        <end position="55"/>
    </location>
</feature>
<dbReference type="Gene3D" id="2.120.10.80">
    <property type="entry name" value="Kelch-type beta propeller"/>
    <property type="match status" value="1"/>
</dbReference>
<dbReference type="InterPro" id="IPR001810">
    <property type="entry name" value="F-box_dom"/>
</dbReference>
<evidence type="ECO:0000259" key="3">
    <source>
        <dbReference type="SMART" id="SM00256"/>
    </source>
</evidence>
<dbReference type="AlphaFoldDB" id="A0A0D6QU62"/>
<keyword evidence="2" id="KW-0677">Repeat</keyword>
<dbReference type="PANTHER" id="PTHR46344:SF27">
    <property type="entry name" value="KELCH REPEAT SUPERFAMILY PROTEIN"/>
    <property type="match status" value="1"/>
</dbReference>
<dbReference type="SUPFAM" id="SSF81383">
    <property type="entry name" value="F-box domain"/>
    <property type="match status" value="1"/>
</dbReference>
<evidence type="ECO:0000313" key="4">
    <source>
        <dbReference type="EMBL" id="JAG94064.1"/>
    </source>
</evidence>
<dbReference type="CDD" id="cd22152">
    <property type="entry name" value="F-box_AtAFR-like"/>
    <property type="match status" value="1"/>
</dbReference>
<name>A0A0D6QU62_ARACU</name>
<keyword evidence="1" id="KW-0880">Kelch repeat</keyword>
<proteinExistence type="predicted"/>
<accession>A0A0D6QU62</accession>
<sequence>MARPRMEGAKLIPGLPDEIAELCLLRVPHIYHYALCRVSPQWKNLVDSPSFLSIRKELGFSNTSLFLLPKRYMLLEEMEMKCWQVDLDTYDCISSPFPIPENVTLNCALATNKVCVGVGRKVLLIDDILPAVYQFNTHFREWERGSDMLNRRIEFAYGVIEDRLYVAGGKDGSCTGKLLKSSEVFDPHSNAWFPIANLPLALKIRQFLVYEKSLFVIGRCYLDRDVSEKAFSYNPLRDEWQEQPWALAAERSFPRLFITAPSEEECLYGLLIRSDGSGHLSPKSRKLSVFRYEKIMSKWEPVLSFTEQIPLFHPFNPSKRSCRGSSSVDVKAYGLKKKVLILQHFNDDDPKDKEEADGFTVSPPAPEDKVARVFVGCPKEWHVALLHA</sequence>
<dbReference type="InterPro" id="IPR006652">
    <property type="entry name" value="Kelch_1"/>
</dbReference>